<gene>
    <name evidence="11" type="ORF">RJ641_005882</name>
</gene>
<evidence type="ECO:0000256" key="3">
    <source>
        <dbReference type="ARBA" id="ARBA00023015"/>
    </source>
</evidence>
<dbReference type="PANTHER" id="PTHR11850">
    <property type="entry name" value="HOMEOBOX PROTEIN TRANSCRIPTION FACTORS"/>
    <property type="match status" value="1"/>
</dbReference>
<dbReference type="SMART" id="SM00389">
    <property type="entry name" value="HOX"/>
    <property type="match status" value="1"/>
</dbReference>
<feature type="compositionally biased region" description="Basic and acidic residues" evidence="9">
    <location>
        <begin position="341"/>
        <end position="352"/>
    </location>
</feature>
<evidence type="ECO:0000256" key="1">
    <source>
        <dbReference type="ARBA" id="ARBA00004123"/>
    </source>
</evidence>
<evidence type="ECO:0000256" key="4">
    <source>
        <dbReference type="ARBA" id="ARBA00023125"/>
    </source>
</evidence>
<keyword evidence="7 8" id="KW-0539">Nucleus</keyword>
<dbReference type="InterPro" id="IPR050224">
    <property type="entry name" value="TALE_homeobox"/>
</dbReference>
<dbReference type="GO" id="GO:0006355">
    <property type="term" value="P:regulation of DNA-templated transcription"/>
    <property type="evidence" value="ECO:0007669"/>
    <property type="project" value="InterPro"/>
</dbReference>
<keyword evidence="12" id="KW-1185">Reference proteome</keyword>
<dbReference type="InterPro" id="IPR006563">
    <property type="entry name" value="POX_dom"/>
</dbReference>
<evidence type="ECO:0000313" key="12">
    <source>
        <dbReference type="Proteomes" id="UP001370490"/>
    </source>
</evidence>
<feature type="region of interest" description="Disordered" evidence="9">
    <location>
        <begin position="541"/>
        <end position="567"/>
    </location>
</feature>
<comment type="caution">
    <text evidence="11">The sequence shown here is derived from an EMBL/GenBank/DDBJ whole genome shotgun (WGS) entry which is preliminary data.</text>
</comment>
<dbReference type="Gene3D" id="1.10.10.60">
    <property type="entry name" value="Homeodomain-like"/>
    <property type="match status" value="1"/>
</dbReference>
<dbReference type="AlphaFoldDB" id="A0AAN8VC15"/>
<evidence type="ECO:0000256" key="9">
    <source>
        <dbReference type="SAM" id="MobiDB-lite"/>
    </source>
</evidence>
<dbReference type="InterPro" id="IPR008422">
    <property type="entry name" value="KN_HD"/>
</dbReference>
<organism evidence="11 12">
    <name type="scientific">Dillenia turbinata</name>
    <dbReference type="NCBI Taxonomy" id="194707"/>
    <lineage>
        <taxon>Eukaryota</taxon>
        <taxon>Viridiplantae</taxon>
        <taxon>Streptophyta</taxon>
        <taxon>Embryophyta</taxon>
        <taxon>Tracheophyta</taxon>
        <taxon>Spermatophyta</taxon>
        <taxon>Magnoliopsida</taxon>
        <taxon>eudicotyledons</taxon>
        <taxon>Gunneridae</taxon>
        <taxon>Pentapetalae</taxon>
        <taxon>Dilleniales</taxon>
        <taxon>Dilleniaceae</taxon>
        <taxon>Dillenia</taxon>
    </lineage>
</organism>
<sequence>MPIEMPSQSSMAVACSHQPLIHLDVLDSNSQNQIMTAIPMFPTLQGEPVNYVHGNLHWTNGGRIVNSDVTGSRDIFHGRISNKDASAGSLHTTSDIRGFADETSVSAPPVADLFAARRSPRESLNDIVNTMPPFSAEASKTCDAQEFSNTSNTAFATPVTCGYEGVICDMNNKWEISKFLMPEFPGTGLFTATRYEPFPFLGSGSPNSWMSSNSANMDVDHPYGSISRSELCLSLVTCQPPIVCGTSLPDLSSEVSCSGVTHSSTGMGLDQTSCNNNELSLSFRSHRPAHLSSIVSGSKYLHVIQEILAEIASHALENVNPEGTGMFSSASRGSGIGSDEYPSRDGGFDGHAEPMVRGHEAEVKKMHLLALLQVVDDRYNQCLDQIHEVIYAFHAATEPSPQIHAQFALQSISFLYKNLRERISKQILAVGENLNGGFVRDKDRSFESSFIQKQWALQQLRRKDHQSWRPQRGLPERSVSVLRAWMFQNFLHPYPKDAEKHLLAIKSGLTRSQVSNWFINARVRLWKPLIDEMYSEMNGRKCRGKDEGTNSSHRSHTGADDWRFHTN</sequence>
<name>A0AAN8VC15_9MAGN</name>
<accession>A0AAN8VC15</accession>
<evidence type="ECO:0000256" key="6">
    <source>
        <dbReference type="ARBA" id="ARBA00023163"/>
    </source>
</evidence>
<comment type="subcellular location">
    <subcellularLocation>
        <location evidence="1 8">Nucleus</location>
    </subcellularLocation>
</comment>
<dbReference type="GO" id="GO:0005634">
    <property type="term" value="C:nucleus"/>
    <property type="evidence" value="ECO:0007669"/>
    <property type="project" value="UniProtKB-SubCell"/>
</dbReference>
<dbReference type="GO" id="GO:0003677">
    <property type="term" value="F:DNA binding"/>
    <property type="evidence" value="ECO:0007669"/>
    <property type="project" value="UniProtKB-UniRule"/>
</dbReference>
<dbReference type="PROSITE" id="PS50071">
    <property type="entry name" value="HOMEOBOX_2"/>
    <property type="match status" value="1"/>
</dbReference>
<keyword evidence="4 8" id="KW-0238">DNA-binding</keyword>
<keyword evidence="3" id="KW-0805">Transcription regulation</keyword>
<dbReference type="Pfam" id="PF05920">
    <property type="entry name" value="Homeobox_KN"/>
    <property type="match status" value="1"/>
</dbReference>
<evidence type="ECO:0000256" key="5">
    <source>
        <dbReference type="ARBA" id="ARBA00023155"/>
    </source>
</evidence>
<reference evidence="11 12" key="1">
    <citation type="submission" date="2023-12" db="EMBL/GenBank/DDBJ databases">
        <title>A high-quality genome assembly for Dillenia turbinata (Dilleniales).</title>
        <authorList>
            <person name="Chanderbali A."/>
        </authorList>
    </citation>
    <scope>NUCLEOTIDE SEQUENCE [LARGE SCALE GENOMIC DNA]</scope>
    <source>
        <strain evidence="11">LSX21</strain>
        <tissue evidence="11">Leaf</tissue>
    </source>
</reference>
<evidence type="ECO:0000256" key="7">
    <source>
        <dbReference type="ARBA" id="ARBA00023242"/>
    </source>
</evidence>
<feature type="domain" description="Homeobox" evidence="10">
    <location>
        <begin position="465"/>
        <end position="528"/>
    </location>
</feature>
<proteinExistence type="inferred from homology"/>
<feature type="compositionally biased region" description="Basic and acidic residues" evidence="9">
    <location>
        <begin position="557"/>
        <end position="567"/>
    </location>
</feature>
<evidence type="ECO:0000256" key="8">
    <source>
        <dbReference type="PROSITE-ProRule" id="PRU00108"/>
    </source>
</evidence>
<dbReference type="InterPro" id="IPR009057">
    <property type="entry name" value="Homeodomain-like_sf"/>
</dbReference>
<feature type="region of interest" description="Disordered" evidence="9">
    <location>
        <begin position="327"/>
        <end position="352"/>
    </location>
</feature>
<keyword evidence="6" id="KW-0804">Transcription</keyword>
<dbReference type="Pfam" id="PF07526">
    <property type="entry name" value="POX"/>
    <property type="match status" value="1"/>
</dbReference>
<evidence type="ECO:0000313" key="11">
    <source>
        <dbReference type="EMBL" id="KAK6927291.1"/>
    </source>
</evidence>
<feature type="DNA-binding region" description="Homeobox" evidence="8">
    <location>
        <begin position="467"/>
        <end position="529"/>
    </location>
</feature>
<dbReference type="CDD" id="cd00086">
    <property type="entry name" value="homeodomain"/>
    <property type="match status" value="1"/>
</dbReference>
<evidence type="ECO:0000259" key="10">
    <source>
        <dbReference type="PROSITE" id="PS50071"/>
    </source>
</evidence>
<dbReference type="InterPro" id="IPR001356">
    <property type="entry name" value="HD"/>
</dbReference>
<keyword evidence="5 8" id="KW-0371">Homeobox</keyword>
<dbReference type="SUPFAM" id="SSF46689">
    <property type="entry name" value="Homeodomain-like"/>
    <property type="match status" value="1"/>
</dbReference>
<dbReference type="EMBL" id="JBAMMX010000014">
    <property type="protein sequence ID" value="KAK6927291.1"/>
    <property type="molecule type" value="Genomic_DNA"/>
</dbReference>
<dbReference type="SMART" id="SM00574">
    <property type="entry name" value="POX"/>
    <property type="match status" value="1"/>
</dbReference>
<comment type="similarity">
    <text evidence="2">Belongs to the TALE/BELL homeobox family.</text>
</comment>
<evidence type="ECO:0000256" key="2">
    <source>
        <dbReference type="ARBA" id="ARBA00006454"/>
    </source>
</evidence>
<protein>
    <submittedName>
        <fullName evidence="11">POX domain</fullName>
    </submittedName>
</protein>
<dbReference type="Proteomes" id="UP001370490">
    <property type="component" value="Unassembled WGS sequence"/>
</dbReference>